<organism evidence="3 4">
    <name type="scientific">Nocardia yunnanensis</name>
    <dbReference type="NCBI Taxonomy" id="2382165"/>
    <lineage>
        <taxon>Bacteria</taxon>
        <taxon>Bacillati</taxon>
        <taxon>Actinomycetota</taxon>
        <taxon>Actinomycetes</taxon>
        <taxon>Mycobacteriales</taxon>
        <taxon>Nocardiaceae</taxon>
        <taxon>Nocardia</taxon>
    </lineage>
</organism>
<sequence length="267" mass="28322">MKRKTLAACAAALAVAVGITTFAACSRNGGDGPGPTLPGQSPAAAKSLKQTQWFSENFGTPLVATTNVTPKTIEQAKDVRGTVLPQDKSSLDGPVMWQRVRCAALPFSTTDGPTKTRADGIYGGYARTPLGAALAMVQMTNWAAIAGSNDAVPMVIAPGDRARLSPQLPAYERSKNLDNPGCLAAQKTIIRPSLWKAETISDTVTRVQVWFPPKPGEAQGGIFDYSVIWADGDWYLTEQTANDVLAIGGRMPRAGQYSAAPVGWSQW</sequence>
<keyword evidence="4" id="KW-1185">Reference proteome</keyword>
<dbReference type="EMBL" id="CP032568">
    <property type="protein sequence ID" value="AYF78149.1"/>
    <property type="molecule type" value="Genomic_DNA"/>
</dbReference>
<dbReference type="InterPro" id="IPR058488">
    <property type="entry name" value="DUF8175"/>
</dbReference>
<feature type="signal peptide" evidence="1">
    <location>
        <begin position="1"/>
        <end position="23"/>
    </location>
</feature>
<proteinExistence type="predicted"/>
<dbReference type="AlphaFoldDB" id="A0A386ZN77"/>
<dbReference type="PROSITE" id="PS51257">
    <property type="entry name" value="PROKAR_LIPOPROTEIN"/>
    <property type="match status" value="1"/>
</dbReference>
<dbReference type="OrthoDB" id="4428031at2"/>
<name>A0A386ZN77_9NOCA</name>
<reference evidence="3 4" key="1">
    <citation type="submission" date="2018-09" db="EMBL/GenBank/DDBJ databases">
        <title>Nocardia yunnanensis sp. nov., an actinomycete isolated from a soil sample.</title>
        <authorList>
            <person name="Zhang J."/>
        </authorList>
    </citation>
    <scope>NUCLEOTIDE SEQUENCE [LARGE SCALE GENOMIC DNA]</scope>
    <source>
        <strain evidence="3 4">CFHS0054</strain>
    </source>
</reference>
<evidence type="ECO:0000313" key="3">
    <source>
        <dbReference type="EMBL" id="AYF78149.1"/>
    </source>
</evidence>
<dbReference type="RefSeq" id="WP_120743232.1">
    <property type="nucleotide sequence ID" value="NZ_CP032568.1"/>
</dbReference>
<keyword evidence="1" id="KW-0732">Signal</keyword>
<dbReference type="Pfam" id="PF26526">
    <property type="entry name" value="DUF8175"/>
    <property type="match status" value="1"/>
</dbReference>
<feature type="domain" description="DUF8175" evidence="2">
    <location>
        <begin position="86"/>
        <end position="241"/>
    </location>
</feature>
<feature type="chain" id="PRO_5017375639" description="DUF8175 domain-containing protein" evidence="1">
    <location>
        <begin position="24"/>
        <end position="267"/>
    </location>
</feature>
<evidence type="ECO:0000256" key="1">
    <source>
        <dbReference type="SAM" id="SignalP"/>
    </source>
</evidence>
<evidence type="ECO:0000259" key="2">
    <source>
        <dbReference type="Pfam" id="PF26526"/>
    </source>
</evidence>
<accession>A0A386ZN77</accession>
<protein>
    <recommendedName>
        <fullName evidence="2">DUF8175 domain-containing protein</fullName>
    </recommendedName>
</protein>
<dbReference type="Proteomes" id="UP000267164">
    <property type="component" value="Chromosome"/>
</dbReference>
<dbReference type="KEGG" id="nyu:D7D52_34840"/>
<evidence type="ECO:0000313" key="4">
    <source>
        <dbReference type="Proteomes" id="UP000267164"/>
    </source>
</evidence>
<gene>
    <name evidence="3" type="ORF">D7D52_34840</name>
</gene>